<dbReference type="SUPFAM" id="SSF74788">
    <property type="entry name" value="Cullin repeat-like"/>
    <property type="match status" value="1"/>
</dbReference>
<evidence type="ECO:0000256" key="2">
    <source>
        <dbReference type="ARBA" id="ARBA00022843"/>
    </source>
</evidence>
<dbReference type="InterPro" id="IPR016158">
    <property type="entry name" value="Cullin_homology"/>
</dbReference>
<evidence type="ECO:0000256" key="4">
    <source>
        <dbReference type="RuleBase" id="RU003829"/>
    </source>
</evidence>
<dbReference type="PANTHER" id="PTHR11932">
    <property type="entry name" value="CULLIN"/>
    <property type="match status" value="1"/>
</dbReference>
<dbReference type="EMBL" id="JADCUA010000007">
    <property type="protein sequence ID" value="KAH9838248.1"/>
    <property type="molecule type" value="Genomic_DNA"/>
</dbReference>
<dbReference type="InterPro" id="IPR045093">
    <property type="entry name" value="Cullin"/>
</dbReference>
<proteinExistence type="inferred from homology"/>
<evidence type="ECO:0000256" key="5">
    <source>
        <dbReference type="SAM" id="MobiDB-lite"/>
    </source>
</evidence>
<gene>
    <name evidence="7" type="ORF">C8Q71DRAFT_750175</name>
</gene>
<keyword evidence="8" id="KW-1185">Reference proteome</keyword>
<dbReference type="InterPro" id="IPR036388">
    <property type="entry name" value="WH-like_DNA-bd_sf"/>
</dbReference>
<dbReference type="Proteomes" id="UP000814176">
    <property type="component" value="Unassembled WGS sequence"/>
</dbReference>
<evidence type="ECO:0000256" key="3">
    <source>
        <dbReference type="PROSITE-ProRule" id="PRU00330"/>
    </source>
</evidence>
<dbReference type="InterPro" id="IPR059120">
    <property type="entry name" value="Cullin-like_AB"/>
</dbReference>
<dbReference type="InterPro" id="IPR001373">
    <property type="entry name" value="Cullin_N"/>
</dbReference>
<evidence type="ECO:0000313" key="7">
    <source>
        <dbReference type="EMBL" id="KAH9838248.1"/>
    </source>
</evidence>
<dbReference type="Pfam" id="PF00888">
    <property type="entry name" value="Cullin"/>
    <property type="match status" value="1"/>
</dbReference>
<sequence>MAAVPRVRVKPKIKPAKKHGPEFSIDETWAKLSKNIVEIQNHNAANLSYEENHRFAYNMVLYKHGETLYQGTKKLIAENLDKLANEYIVPAFPTHVDADPLEKAQAGELLLKAVRKVWDDHTSSLSKLRDVLKYMDRVYTKSKQVPEIWDAGLLSFIEHIVRAPIQGHIISAVLNQVQTERDGYVINRSAVKGCVDVLLQLFDERADVSVYKRDLEPVLLRESEAFYQKEGSHLLETCDAAEYLRRVESRLDQEESRAHHFLSSQTSLPLRRILEEKLISPHLSTIISMPNSGLDVMIDLDKIDDLARLYRLFVMVPAGIPTLRKALRETIIRRGRDINSASLSLEGEEAQEDEDVEKSSKAKGKGKARAGNAGSQVLSLALKWVQDVLDMKDKFDKTWSGAFQSDRDVESSTNEAFEAFINMHEKAPEFISLFIDDNLKKGLKGKTDAEVDTVLDKTITIFRFLADKDVFERYYKGHLAKRLRLGRSVSDDAERNMLAKLKVECGYQFTQKLEGMFHDMKISAETMQAYRNHLETTSAPDVEISVIVMTSTFWPMSHSGSPCNFPAELLKTAKSFEQFYLSRHSGRRLTWQPSLGNADIRARFNSRTHDLNVSTYALVILLLFEDLADGTSLSYQDIKSATAIPDTDLQRNLQSLACAKYKILKKHPYGRDVNPEDSFTFNADFSAPLQKIKISTVAARVESTDERKETKDRVEEERRHQTEACIVRIMKNRKHMTHNDLVSEVARQLSSRFQPNPLNIKKRIEGLIEREYLERCEDRKSYNYLA</sequence>
<reference evidence="7 8" key="1">
    <citation type="journal article" date="2021" name="Environ. Microbiol.">
        <title>Gene family expansions and transcriptome signatures uncover fungal adaptations to wood decay.</title>
        <authorList>
            <person name="Hage H."/>
            <person name="Miyauchi S."/>
            <person name="Viragh M."/>
            <person name="Drula E."/>
            <person name="Min B."/>
            <person name="Chaduli D."/>
            <person name="Navarro D."/>
            <person name="Favel A."/>
            <person name="Norest M."/>
            <person name="Lesage-Meessen L."/>
            <person name="Balint B."/>
            <person name="Merenyi Z."/>
            <person name="de Eugenio L."/>
            <person name="Morin E."/>
            <person name="Martinez A.T."/>
            <person name="Baldrian P."/>
            <person name="Stursova M."/>
            <person name="Martinez M.J."/>
            <person name="Novotny C."/>
            <person name="Magnuson J.K."/>
            <person name="Spatafora J.W."/>
            <person name="Maurice S."/>
            <person name="Pangilinan J."/>
            <person name="Andreopoulos W."/>
            <person name="LaButti K."/>
            <person name="Hundley H."/>
            <person name="Na H."/>
            <person name="Kuo A."/>
            <person name="Barry K."/>
            <person name="Lipzen A."/>
            <person name="Henrissat B."/>
            <person name="Riley R."/>
            <person name="Ahrendt S."/>
            <person name="Nagy L.G."/>
            <person name="Grigoriev I.V."/>
            <person name="Martin F."/>
            <person name="Rosso M.N."/>
        </authorList>
    </citation>
    <scope>NUCLEOTIDE SEQUENCE [LARGE SCALE GENOMIC DNA]</scope>
    <source>
        <strain evidence="7 8">CIRM-BRFM 1785</strain>
    </source>
</reference>
<dbReference type="SUPFAM" id="SSF46785">
    <property type="entry name" value="Winged helix' DNA-binding domain"/>
    <property type="match status" value="1"/>
</dbReference>
<dbReference type="PROSITE" id="PS50069">
    <property type="entry name" value="CULLIN_2"/>
    <property type="match status" value="1"/>
</dbReference>
<dbReference type="Pfam" id="PF10557">
    <property type="entry name" value="Cullin_Nedd8"/>
    <property type="match status" value="1"/>
</dbReference>
<feature type="compositionally biased region" description="Acidic residues" evidence="5">
    <location>
        <begin position="346"/>
        <end position="356"/>
    </location>
</feature>
<dbReference type="GeneID" id="72003980"/>
<dbReference type="PROSITE" id="PS01256">
    <property type="entry name" value="CULLIN_1"/>
    <property type="match status" value="1"/>
</dbReference>
<evidence type="ECO:0000313" key="8">
    <source>
        <dbReference type="Proteomes" id="UP000814176"/>
    </source>
</evidence>
<dbReference type="InterPro" id="IPR019559">
    <property type="entry name" value="Cullin_neddylation_domain"/>
</dbReference>
<dbReference type="Gene3D" id="1.10.10.10">
    <property type="entry name" value="Winged helix-like DNA-binding domain superfamily/Winged helix DNA-binding domain"/>
    <property type="match status" value="1"/>
</dbReference>
<comment type="similarity">
    <text evidence="1 3 4">Belongs to the cullin family.</text>
</comment>
<accession>A0ABQ8KK19</accession>
<dbReference type="SMART" id="SM00182">
    <property type="entry name" value="CULLIN"/>
    <property type="match status" value="1"/>
</dbReference>
<evidence type="ECO:0000259" key="6">
    <source>
        <dbReference type="PROSITE" id="PS50069"/>
    </source>
</evidence>
<evidence type="ECO:0000256" key="1">
    <source>
        <dbReference type="ARBA" id="ARBA00006019"/>
    </source>
</evidence>
<comment type="caution">
    <text evidence="7">The sequence shown here is derived from an EMBL/GenBank/DDBJ whole genome shotgun (WGS) entry which is preliminary data.</text>
</comment>
<name>A0ABQ8KK19_9APHY</name>
<protein>
    <submittedName>
        <fullName evidence="7">Cullin-domain-containing protein</fullName>
    </submittedName>
</protein>
<dbReference type="SUPFAM" id="SSF75632">
    <property type="entry name" value="Cullin homology domain"/>
    <property type="match status" value="1"/>
</dbReference>
<dbReference type="SMART" id="SM00884">
    <property type="entry name" value="Cullin_Nedd8"/>
    <property type="match status" value="1"/>
</dbReference>
<dbReference type="InterPro" id="IPR036390">
    <property type="entry name" value="WH_DNA-bd_sf"/>
</dbReference>
<feature type="region of interest" description="Disordered" evidence="5">
    <location>
        <begin position="343"/>
        <end position="369"/>
    </location>
</feature>
<organism evidence="7 8">
    <name type="scientific">Rhodofomes roseus</name>
    <dbReference type="NCBI Taxonomy" id="34475"/>
    <lineage>
        <taxon>Eukaryota</taxon>
        <taxon>Fungi</taxon>
        <taxon>Dikarya</taxon>
        <taxon>Basidiomycota</taxon>
        <taxon>Agaricomycotina</taxon>
        <taxon>Agaricomycetes</taxon>
        <taxon>Polyporales</taxon>
        <taxon>Rhodofomes</taxon>
    </lineage>
</organism>
<feature type="domain" description="Cullin family profile" evidence="6">
    <location>
        <begin position="426"/>
        <end position="657"/>
    </location>
</feature>
<dbReference type="Gene3D" id="1.20.1310.10">
    <property type="entry name" value="Cullin Repeats"/>
    <property type="match status" value="4"/>
</dbReference>
<dbReference type="Pfam" id="PF26557">
    <property type="entry name" value="Cullin_AB"/>
    <property type="match status" value="1"/>
</dbReference>
<dbReference type="InterPro" id="IPR036317">
    <property type="entry name" value="Cullin_homology_sf"/>
</dbReference>
<dbReference type="InterPro" id="IPR016157">
    <property type="entry name" value="Cullin_CS"/>
</dbReference>
<dbReference type="InterPro" id="IPR016159">
    <property type="entry name" value="Cullin_repeat-like_dom_sf"/>
</dbReference>
<keyword evidence="2" id="KW-0832">Ubl conjugation</keyword>
<dbReference type="Gene3D" id="3.30.230.130">
    <property type="entry name" value="Cullin, Chain C, Domain 2"/>
    <property type="match status" value="1"/>
</dbReference>
<dbReference type="RefSeq" id="XP_047780163.1">
    <property type="nucleotide sequence ID" value="XM_047923248.1"/>
</dbReference>